<dbReference type="GO" id="GO:0004386">
    <property type="term" value="F:helicase activity"/>
    <property type="evidence" value="ECO:0007669"/>
    <property type="project" value="UniProtKB-KW"/>
</dbReference>
<sequence>MSLFPAYDNANEGAKLSGNLAEDSLKAPAWLSNTSYQPTVRVEKEVSSEKLENDVRKEKKRKKKDRKHRKKEKRKDKEKTRKSDYENKRHLKLLLRFVSI</sequence>
<reference evidence="2 3" key="1">
    <citation type="submission" date="2024-07" db="EMBL/GenBank/DDBJ databases">
        <title>Enhanced genomic and transcriptomic resources for Trichinella pseudospiralis and T. spiralis underpin the discovery of pronounced molecular differences between stages and species.</title>
        <authorList>
            <person name="Pasi K.K."/>
            <person name="La Rosa G."/>
            <person name="Gomez-Morales M.A."/>
            <person name="Tosini F."/>
            <person name="Sumanam S."/>
            <person name="Young N.D."/>
            <person name="Chang B.C."/>
            <person name="Robin G.B."/>
        </authorList>
    </citation>
    <scope>NUCLEOTIDE SEQUENCE [LARGE SCALE GENOMIC DNA]</scope>
    <source>
        <strain evidence="2">ISS534</strain>
    </source>
</reference>
<protein>
    <submittedName>
        <fullName evidence="2">DEAD-box ATP-dependent RNA helicase</fullName>
    </submittedName>
</protein>
<organism evidence="2 3">
    <name type="scientific">Trichinella spiralis</name>
    <name type="common">Trichina worm</name>
    <dbReference type="NCBI Taxonomy" id="6334"/>
    <lineage>
        <taxon>Eukaryota</taxon>
        <taxon>Metazoa</taxon>
        <taxon>Ecdysozoa</taxon>
        <taxon>Nematoda</taxon>
        <taxon>Enoplea</taxon>
        <taxon>Dorylaimia</taxon>
        <taxon>Trichinellida</taxon>
        <taxon>Trichinellidae</taxon>
        <taxon>Trichinella</taxon>
    </lineage>
</organism>
<feature type="compositionally biased region" description="Basic and acidic residues" evidence="1">
    <location>
        <begin position="41"/>
        <end position="57"/>
    </location>
</feature>
<keyword evidence="2" id="KW-0378">Hydrolase</keyword>
<proteinExistence type="predicted"/>
<comment type="caution">
    <text evidence="2">The sequence shown here is derived from an EMBL/GenBank/DDBJ whole genome shotgun (WGS) entry which is preliminary data.</text>
</comment>
<keyword evidence="2" id="KW-0547">Nucleotide-binding</keyword>
<evidence type="ECO:0000313" key="2">
    <source>
        <dbReference type="EMBL" id="KAL1227975.1"/>
    </source>
</evidence>
<keyword evidence="3" id="KW-1185">Reference proteome</keyword>
<evidence type="ECO:0000256" key="1">
    <source>
        <dbReference type="SAM" id="MobiDB-lite"/>
    </source>
</evidence>
<keyword evidence="2" id="KW-0067">ATP-binding</keyword>
<keyword evidence="2" id="KW-0347">Helicase</keyword>
<accession>A0ABR3K2A1</accession>
<name>A0ABR3K2A1_TRISP</name>
<dbReference type="Proteomes" id="UP001558632">
    <property type="component" value="Unassembled WGS sequence"/>
</dbReference>
<feature type="compositionally biased region" description="Basic residues" evidence="1">
    <location>
        <begin position="58"/>
        <end position="74"/>
    </location>
</feature>
<dbReference type="EMBL" id="JBEUSY010000528">
    <property type="protein sequence ID" value="KAL1227975.1"/>
    <property type="molecule type" value="Genomic_DNA"/>
</dbReference>
<feature type="region of interest" description="Disordered" evidence="1">
    <location>
        <begin position="33"/>
        <end position="85"/>
    </location>
</feature>
<feature type="compositionally biased region" description="Basic and acidic residues" evidence="1">
    <location>
        <begin position="75"/>
        <end position="85"/>
    </location>
</feature>
<evidence type="ECO:0000313" key="3">
    <source>
        <dbReference type="Proteomes" id="UP001558632"/>
    </source>
</evidence>
<gene>
    <name evidence="2" type="ORF">TSPI_03025</name>
</gene>